<evidence type="ECO:0000259" key="5">
    <source>
        <dbReference type="PROSITE" id="PS51918"/>
    </source>
</evidence>
<evidence type="ECO:0000313" key="7">
    <source>
        <dbReference type="Proteomes" id="UP000198583"/>
    </source>
</evidence>
<gene>
    <name evidence="6" type="ORF">SAMN04488564_112233</name>
</gene>
<dbReference type="PROSITE" id="PS51918">
    <property type="entry name" value="RADICAL_SAM"/>
    <property type="match status" value="1"/>
</dbReference>
<keyword evidence="1" id="KW-0949">S-adenosyl-L-methionine</keyword>
<dbReference type="UniPathway" id="UPA00782"/>
<dbReference type="OrthoDB" id="9782387at2"/>
<evidence type="ECO:0000313" key="6">
    <source>
        <dbReference type="EMBL" id="SFR28122.1"/>
    </source>
</evidence>
<name>A0A1I6FE07_9PSEU</name>
<keyword evidence="2" id="KW-0479">Metal-binding</keyword>
<keyword evidence="3" id="KW-0408">Iron</keyword>
<evidence type="ECO:0000256" key="2">
    <source>
        <dbReference type="ARBA" id="ARBA00022723"/>
    </source>
</evidence>
<proteinExistence type="predicted"/>
<keyword evidence="4" id="KW-0411">Iron-sulfur</keyword>
<evidence type="ECO:0000256" key="3">
    <source>
        <dbReference type="ARBA" id="ARBA00023004"/>
    </source>
</evidence>
<accession>A0A1I6FE07</accession>
<dbReference type="AlphaFoldDB" id="A0A1I6FE07"/>
<dbReference type="STRING" id="84724.SAMN04488564_112233"/>
<dbReference type="Gene3D" id="3.20.20.70">
    <property type="entry name" value="Aldolase class I"/>
    <property type="match status" value="1"/>
</dbReference>
<evidence type="ECO:0000256" key="1">
    <source>
        <dbReference type="ARBA" id="ARBA00022691"/>
    </source>
</evidence>
<evidence type="ECO:0000256" key="4">
    <source>
        <dbReference type="ARBA" id="ARBA00023014"/>
    </source>
</evidence>
<sequence>MSLDHVELHSGARILAGKKNYWFLGRGGIARLRAGQLSPEGTLTPRAEHSLRESGLFAAPQNRLYSLTVLTSTDCNLGCGYCFQNTGPDLAGGNRPPRIGHVRLKSQDTTSILDFAGRQMAAGGLEKLSILLFGGEPLLNPRGCLELLTRAADYGLVRAWMISNTTLLTPELAKDLWDVKLRHIQVTFDGDRPDHDQIRVRRSNGGTFDAIVRNMVRASDATPMSWVLRVNVSHRTHGGIDSLLSRLAGELDVSRCTISFDQIRDMGVGYENDLDHTRNLSASFSRWQRQALELGFRVPRPRATEECRTCGYGDGRYGAVVNADGTLSSCWETAGKPGWEVGTAATGYLPAEQTRDRWLQCGDRYDPSPDAPDVRAFRDAVDAALLDYLAETGRL</sequence>
<protein>
    <recommendedName>
        <fullName evidence="5">Radical SAM core domain-containing protein</fullName>
    </recommendedName>
</protein>
<dbReference type="SUPFAM" id="SSF102114">
    <property type="entry name" value="Radical SAM enzymes"/>
    <property type="match status" value="1"/>
</dbReference>
<feature type="domain" description="Radical SAM core" evidence="5">
    <location>
        <begin position="57"/>
        <end position="297"/>
    </location>
</feature>
<keyword evidence="7" id="KW-1185">Reference proteome</keyword>
<dbReference type="InterPro" id="IPR058240">
    <property type="entry name" value="rSAM_sf"/>
</dbReference>
<dbReference type="RefSeq" id="WP_093603832.1">
    <property type="nucleotide sequence ID" value="NZ_FOYL01000012.1"/>
</dbReference>
<dbReference type="InterPro" id="IPR023867">
    <property type="entry name" value="Sulphatase_maturase_rSAM"/>
</dbReference>
<dbReference type="PANTHER" id="PTHR43273:SF8">
    <property type="entry name" value="RADICAL SAM DOMAIN PROTEIN"/>
    <property type="match status" value="1"/>
</dbReference>
<dbReference type="Proteomes" id="UP000198583">
    <property type="component" value="Unassembled WGS sequence"/>
</dbReference>
<dbReference type="PANTHER" id="PTHR43273">
    <property type="entry name" value="ANAEROBIC SULFATASE-MATURATING ENZYME HOMOLOG ASLB-RELATED"/>
    <property type="match status" value="1"/>
</dbReference>
<dbReference type="GO" id="GO:0016491">
    <property type="term" value="F:oxidoreductase activity"/>
    <property type="evidence" value="ECO:0007669"/>
    <property type="project" value="InterPro"/>
</dbReference>
<dbReference type="InterPro" id="IPR013785">
    <property type="entry name" value="Aldolase_TIM"/>
</dbReference>
<dbReference type="SFLD" id="SFLDG01067">
    <property type="entry name" value="SPASM/twitch_domain_containing"/>
    <property type="match status" value="1"/>
</dbReference>
<dbReference type="GO" id="GO:0046872">
    <property type="term" value="F:metal ion binding"/>
    <property type="evidence" value="ECO:0007669"/>
    <property type="project" value="UniProtKB-KW"/>
</dbReference>
<dbReference type="InterPro" id="IPR007197">
    <property type="entry name" value="rSAM"/>
</dbReference>
<reference evidence="7" key="1">
    <citation type="submission" date="2016-10" db="EMBL/GenBank/DDBJ databases">
        <authorList>
            <person name="Varghese N."/>
            <person name="Submissions S."/>
        </authorList>
    </citation>
    <scope>NUCLEOTIDE SEQUENCE [LARGE SCALE GENOMIC DNA]</scope>
    <source>
        <strain evidence="7">DSM 44232</strain>
    </source>
</reference>
<dbReference type="GO" id="GO:0051536">
    <property type="term" value="F:iron-sulfur cluster binding"/>
    <property type="evidence" value="ECO:0007669"/>
    <property type="project" value="UniProtKB-KW"/>
</dbReference>
<dbReference type="EMBL" id="FOYL01000012">
    <property type="protein sequence ID" value="SFR28122.1"/>
    <property type="molecule type" value="Genomic_DNA"/>
</dbReference>
<dbReference type="SFLD" id="SFLDS00029">
    <property type="entry name" value="Radical_SAM"/>
    <property type="match status" value="1"/>
</dbReference>
<dbReference type="Pfam" id="PF04055">
    <property type="entry name" value="Radical_SAM"/>
    <property type="match status" value="1"/>
</dbReference>
<dbReference type="CDD" id="cd01335">
    <property type="entry name" value="Radical_SAM"/>
    <property type="match status" value="1"/>
</dbReference>
<organism evidence="6 7">
    <name type="scientific">Lentzea waywayandensis</name>
    <dbReference type="NCBI Taxonomy" id="84724"/>
    <lineage>
        <taxon>Bacteria</taxon>
        <taxon>Bacillati</taxon>
        <taxon>Actinomycetota</taxon>
        <taxon>Actinomycetes</taxon>
        <taxon>Pseudonocardiales</taxon>
        <taxon>Pseudonocardiaceae</taxon>
        <taxon>Lentzea</taxon>
    </lineage>
</organism>